<feature type="compositionally biased region" description="Polar residues" evidence="1">
    <location>
        <begin position="35"/>
        <end position="50"/>
    </location>
</feature>
<feature type="compositionally biased region" description="Polar residues" evidence="1">
    <location>
        <begin position="685"/>
        <end position="714"/>
    </location>
</feature>
<reference evidence="4" key="2">
    <citation type="submission" date="2015-08" db="UniProtKB">
        <authorList>
            <consortium name="WormBaseParasite"/>
        </authorList>
    </citation>
    <scope>IDENTIFICATION</scope>
</reference>
<dbReference type="AlphaFoldDB" id="A0A0K0G550"/>
<dbReference type="WBParaSite" id="SVE_1986300.1">
    <property type="protein sequence ID" value="SVE_1986300.1"/>
    <property type="gene ID" value="SVE_1986300"/>
</dbReference>
<dbReference type="Proteomes" id="UP000035680">
    <property type="component" value="Unassembled WGS sequence"/>
</dbReference>
<feature type="compositionally biased region" description="Polar residues" evidence="1">
    <location>
        <begin position="857"/>
        <end position="875"/>
    </location>
</feature>
<dbReference type="STRING" id="75913.A0A0K0G550"/>
<proteinExistence type="predicted"/>
<reference evidence="3" key="1">
    <citation type="submission" date="2014-07" db="EMBL/GenBank/DDBJ databases">
        <authorList>
            <person name="Martin A.A"/>
            <person name="De Silva N."/>
        </authorList>
    </citation>
    <scope>NUCLEOTIDE SEQUENCE</scope>
</reference>
<organism evidence="3 4">
    <name type="scientific">Strongyloides venezuelensis</name>
    <name type="common">Threadworm</name>
    <dbReference type="NCBI Taxonomy" id="75913"/>
    <lineage>
        <taxon>Eukaryota</taxon>
        <taxon>Metazoa</taxon>
        <taxon>Ecdysozoa</taxon>
        <taxon>Nematoda</taxon>
        <taxon>Chromadorea</taxon>
        <taxon>Rhabditida</taxon>
        <taxon>Tylenchina</taxon>
        <taxon>Panagrolaimomorpha</taxon>
        <taxon>Strongyloidoidea</taxon>
        <taxon>Strongyloididae</taxon>
        <taxon>Strongyloides</taxon>
    </lineage>
</organism>
<keyword evidence="3" id="KW-1185">Reference proteome</keyword>
<protein>
    <submittedName>
        <fullName evidence="4">ZM domain-containing protein</fullName>
    </submittedName>
</protein>
<feature type="region of interest" description="Disordered" evidence="1">
    <location>
        <begin position="448"/>
        <end position="480"/>
    </location>
</feature>
<evidence type="ECO:0000259" key="2">
    <source>
        <dbReference type="SMART" id="SM00735"/>
    </source>
</evidence>
<name>A0A0K0G550_STRVS</name>
<feature type="compositionally biased region" description="Polar residues" evidence="1">
    <location>
        <begin position="451"/>
        <end position="464"/>
    </location>
</feature>
<feature type="domain" description="Zasp-like motif" evidence="2">
    <location>
        <begin position="74"/>
        <end position="99"/>
    </location>
</feature>
<feature type="region of interest" description="Disordered" evidence="1">
    <location>
        <begin position="806"/>
        <end position="841"/>
    </location>
</feature>
<evidence type="ECO:0000256" key="1">
    <source>
        <dbReference type="SAM" id="MobiDB-lite"/>
    </source>
</evidence>
<feature type="region of interest" description="Disordered" evidence="1">
    <location>
        <begin position="685"/>
        <end position="736"/>
    </location>
</feature>
<sequence length="1029" mass="117634">MTGSLAQQPLPSIPTIASYLKQGDENKRFKKNSSDNENSTTEVIENSTNDSYPSVVSTYSKIFSKGDNNITMPTTQHLQYNSPMPLYSRESAEEQYRQQTVGIDAQPIPLPAPDRHFDPTKSKTLEYIKSGVNDEDFITPHFFDKVNQAEAPNVPSAPEPVWAREARARSERARSKTPANYGINSYYYDQGQQNYHGSRQEYTQKSYNNPSQYLESGFYNPNQKYTSSTYNQIPLDDYNKQKDNIYTCGPNLPPPERPFSSYKNSPYYQSSQQRYTMYDSPSNKGYQFGGMDFIDHNNPQFQSPNDFYVYNQEKRSSSVGKEVRPGYQCGGTDFRKEDTPIGYNPNYHGHAAERPRLRSRYDADPRIPINNYVALNVESVDPITLVGDTISNQRVSRNIERTDEQKKYIGTIFAPAPGHTSILRSVSPPPKTPEPICYSTNVETLEKLRSKSVQPRSATTTPAFQQSGQQYYNNQNNNWAPLYQENDTKEVNVKTLLTDEALKPIRRSHTPDWSHRSHQKHVAWQNDVVDPRYTRPEIHSQEPNWSKTVNQRRNHWENKIRDTEARVQLPASFKVPPPQNPHWAHHANQKHQIWEAAANSTGMNQQQNHSHYYNNTPRSQECDIYGNNQKNGNYHYTEDRHSTYSRTATGEQAQHYETHSHKESHTPKQNVTTNTAIPLQLPSNFKSSHQQQGSQIHLHTESRQNPFPSNNVSHESIKHDARSTIPLPPPSNYSSNNDNVIYHFTEDRHEKYSCNKTGEEPRAYETHTHRECHTPNRISTPIASTPIIPIDNFKPKVNSNVSYHFKEDKHEKSLSSKTGEEPKSYETHSHREFGIPSGGMQKNTSYNYSTTPATITNNGGTIQTSSWNKKTTQKTTTHESVERPIPAPRYNVVHDTSSVYKKETTNNSTKNVTTIDDLRNNKGNNETTIYSCSGNEAHNRLAEMNETLPIGSISNTISNTSGTYKDEQGKDVIYKRELTTSANPGKDYQLLKEQETRVVEKPLEPGIISRHVTTKYYKKKTVTDSTTTK</sequence>
<evidence type="ECO:0000313" key="3">
    <source>
        <dbReference type="Proteomes" id="UP000035680"/>
    </source>
</evidence>
<feature type="region of interest" description="Disordered" evidence="1">
    <location>
        <begin position="857"/>
        <end position="881"/>
    </location>
</feature>
<feature type="compositionally biased region" description="Basic and acidic residues" evidence="1">
    <location>
        <begin position="806"/>
        <end position="833"/>
    </location>
</feature>
<dbReference type="InterPro" id="IPR006643">
    <property type="entry name" value="Zasp-like_motif"/>
</dbReference>
<feature type="compositionally biased region" description="Low complexity" evidence="1">
    <location>
        <begin position="465"/>
        <end position="478"/>
    </location>
</feature>
<feature type="region of interest" description="Disordered" evidence="1">
    <location>
        <begin position="319"/>
        <end position="350"/>
    </location>
</feature>
<feature type="region of interest" description="Disordered" evidence="1">
    <location>
        <begin position="22"/>
        <end position="50"/>
    </location>
</feature>
<evidence type="ECO:0000313" key="4">
    <source>
        <dbReference type="WBParaSite" id="SVE_1986300.1"/>
    </source>
</evidence>
<accession>A0A0K0G550</accession>
<dbReference type="SMART" id="SM00735">
    <property type="entry name" value="ZM"/>
    <property type="match status" value="1"/>
</dbReference>